<dbReference type="STRING" id="1658172.A0A1B7P1H8"/>
<evidence type="ECO:0000256" key="6">
    <source>
        <dbReference type="ARBA" id="ARBA00022490"/>
    </source>
</evidence>
<comment type="similarity">
    <text evidence="4">Belongs to the DASH complex DAD3 family.</text>
</comment>
<keyword evidence="6" id="KW-0963">Cytoplasm</keyword>
<dbReference type="AlphaFoldDB" id="A0A1B7P1H8"/>
<evidence type="ECO:0000256" key="9">
    <source>
        <dbReference type="ARBA" id="ARBA00022776"/>
    </source>
</evidence>
<dbReference type="Pfam" id="PF08656">
    <property type="entry name" value="DASH_Dad3"/>
    <property type="match status" value="1"/>
</dbReference>
<keyword evidence="12" id="KW-0206">Cytoskeleton</keyword>
<gene>
    <name evidence="19" type="ORF">ACJ72_02781</name>
</gene>
<keyword evidence="13" id="KW-0539">Nucleus</keyword>
<sequence>MPRPASSLSSHPISSSAIHHDIDNDINPTAEDNNNDVSATTTAGPATTAAIVNPLLRENPHLSPLEQEVLDEYARLLGNMNKLSDSLAHLSTRPAAETLDALRLLERKTATVCTLLKASVYSIVLQQQIYNGEDGGDRGEDDGREHGQEHNHGEEEGYGRYGEGD</sequence>
<evidence type="ECO:0000256" key="5">
    <source>
        <dbReference type="ARBA" id="ARBA00022454"/>
    </source>
</evidence>
<evidence type="ECO:0000313" key="20">
    <source>
        <dbReference type="Proteomes" id="UP000091918"/>
    </source>
</evidence>
<evidence type="ECO:0000256" key="14">
    <source>
        <dbReference type="ARBA" id="ARBA00023306"/>
    </source>
</evidence>
<keyword evidence="14" id="KW-0131">Cell cycle</keyword>
<keyword evidence="7" id="KW-0132">Cell division</keyword>
<dbReference type="GO" id="GO:0005874">
    <property type="term" value="C:microtubule"/>
    <property type="evidence" value="ECO:0007669"/>
    <property type="project" value="UniProtKB-KW"/>
</dbReference>
<evidence type="ECO:0000256" key="2">
    <source>
        <dbReference type="ARBA" id="ARBA00004186"/>
    </source>
</evidence>
<evidence type="ECO:0000256" key="12">
    <source>
        <dbReference type="ARBA" id="ARBA00023212"/>
    </source>
</evidence>
<evidence type="ECO:0000256" key="13">
    <source>
        <dbReference type="ARBA" id="ARBA00023242"/>
    </source>
</evidence>
<evidence type="ECO:0000256" key="16">
    <source>
        <dbReference type="ARBA" id="ARBA00044179"/>
    </source>
</evidence>
<evidence type="ECO:0000256" key="11">
    <source>
        <dbReference type="ARBA" id="ARBA00022838"/>
    </source>
</evidence>
<feature type="compositionally biased region" description="Basic and acidic residues" evidence="18">
    <location>
        <begin position="135"/>
        <end position="165"/>
    </location>
</feature>
<name>A0A1B7P1H8_9EURO</name>
<dbReference type="GO" id="GO:0042729">
    <property type="term" value="C:DASH complex"/>
    <property type="evidence" value="ECO:0007669"/>
    <property type="project" value="InterPro"/>
</dbReference>
<evidence type="ECO:0000256" key="3">
    <source>
        <dbReference type="ARBA" id="ARBA00004629"/>
    </source>
</evidence>
<keyword evidence="9" id="KW-0498">Mitosis</keyword>
<dbReference type="GO" id="GO:0051010">
    <property type="term" value="F:microtubule plus-end binding"/>
    <property type="evidence" value="ECO:0007669"/>
    <property type="project" value="TreeGrafter"/>
</dbReference>
<keyword evidence="20" id="KW-1185">Reference proteome</keyword>
<dbReference type="PANTHER" id="PTHR28017">
    <property type="entry name" value="DASH COMPLEX SUBUNIT DAD3"/>
    <property type="match status" value="1"/>
</dbReference>
<keyword evidence="10" id="KW-0159">Chromosome partition</keyword>
<dbReference type="InterPro" id="IPR013965">
    <property type="entry name" value="DASH_Dad3"/>
</dbReference>
<evidence type="ECO:0000256" key="1">
    <source>
        <dbReference type="ARBA" id="ARBA00004123"/>
    </source>
</evidence>
<accession>A0A1B7P1H8</accession>
<feature type="compositionally biased region" description="Low complexity" evidence="18">
    <location>
        <begin position="1"/>
        <end position="17"/>
    </location>
</feature>
<feature type="region of interest" description="Disordered" evidence="18">
    <location>
        <begin position="132"/>
        <end position="165"/>
    </location>
</feature>
<evidence type="ECO:0000256" key="17">
    <source>
        <dbReference type="ARBA" id="ARBA00044305"/>
    </source>
</evidence>
<comment type="caution">
    <text evidence="19">The sequence shown here is derived from an EMBL/GenBank/DDBJ whole genome shotgun (WGS) entry which is preliminary data.</text>
</comment>
<keyword evidence="15" id="KW-0137">Centromere</keyword>
<dbReference type="GO" id="GO:0051301">
    <property type="term" value="P:cell division"/>
    <property type="evidence" value="ECO:0007669"/>
    <property type="project" value="UniProtKB-KW"/>
</dbReference>
<dbReference type="PANTHER" id="PTHR28017:SF1">
    <property type="entry name" value="DASH COMPLEX SUBUNIT DAD3"/>
    <property type="match status" value="1"/>
</dbReference>
<dbReference type="Proteomes" id="UP000091918">
    <property type="component" value="Unassembled WGS sequence"/>
</dbReference>
<keyword evidence="8" id="KW-0493">Microtubule</keyword>
<protein>
    <recommendedName>
        <fullName evidence="16">DASH complex subunit DAD3</fullName>
    </recommendedName>
    <alternativeName>
        <fullName evidence="17">Outer kinetochore protein DAD3</fullName>
    </alternativeName>
</protein>
<reference evidence="19 20" key="1">
    <citation type="submission" date="2015-07" db="EMBL/GenBank/DDBJ databases">
        <title>Emmonsia species relationships and genome sequence.</title>
        <authorList>
            <person name="Cuomo C.A."/>
            <person name="Schwartz I.S."/>
            <person name="Kenyon C."/>
            <person name="de Hoog G.S."/>
            <person name="Govender N.P."/>
            <person name="Botha A."/>
            <person name="Moreno L."/>
            <person name="de Vries M."/>
            <person name="Munoz J.F."/>
            <person name="Stielow J.B."/>
        </authorList>
    </citation>
    <scope>NUCLEOTIDE SEQUENCE [LARGE SCALE GENOMIC DNA]</scope>
    <source>
        <strain evidence="19 20">CBS 136260</strain>
    </source>
</reference>
<dbReference type="EMBL" id="LGUA01000245">
    <property type="protein sequence ID" value="OAX82868.1"/>
    <property type="molecule type" value="Genomic_DNA"/>
</dbReference>
<evidence type="ECO:0000256" key="4">
    <source>
        <dbReference type="ARBA" id="ARBA00006277"/>
    </source>
</evidence>
<dbReference type="GO" id="GO:0072686">
    <property type="term" value="C:mitotic spindle"/>
    <property type="evidence" value="ECO:0007669"/>
    <property type="project" value="InterPro"/>
</dbReference>
<proteinExistence type="inferred from homology"/>
<evidence type="ECO:0000256" key="10">
    <source>
        <dbReference type="ARBA" id="ARBA00022829"/>
    </source>
</evidence>
<dbReference type="OrthoDB" id="2443965at2759"/>
<keyword evidence="11" id="KW-0995">Kinetochore</keyword>
<evidence type="ECO:0000313" key="19">
    <source>
        <dbReference type="EMBL" id="OAX82868.1"/>
    </source>
</evidence>
<evidence type="ECO:0000256" key="8">
    <source>
        <dbReference type="ARBA" id="ARBA00022701"/>
    </source>
</evidence>
<evidence type="ECO:0000256" key="7">
    <source>
        <dbReference type="ARBA" id="ARBA00022618"/>
    </source>
</evidence>
<keyword evidence="5" id="KW-0158">Chromosome</keyword>
<evidence type="ECO:0000256" key="18">
    <source>
        <dbReference type="SAM" id="MobiDB-lite"/>
    </source>
</evidence>
<organism evidence="19 20">
    <name type="scientific">Emergomyces africanus</name>
    <dbReference type="NCBI Taxonomy" id="1955775"/>
    <lineage>
        <taxon>Eukaryota</taxon>
        <taxon>Fungi</taxon>
        <taxon>Dikarya</taxon>
        <taxon>Ascomycota</taxon>
        <taxon>Pezizomycotina</taxon>
        <taxon>Eurotiomycetes</taxon>
        <taxon>Eurotiomycetidae</taxon>
        <taxon>Onygenales</taxon>
        <taxon>Ajellomycetaceae</taxon>
        <taxon>Emergomyces</taxon>
    </lineage>
</organism>
<feature type="region of interest" description="Disordered" evidence="18">
    <location>
        <begin position="1"/>
        <end position="41"/>
    </location>
</feature>
<dbReference type="GO" id="GO:0008608">
    <property type="term" value="P:attachment of spindle microtubules to kinetochore"/>
    <property type="evidence" value="ECO:0007669"/>
    <property type="project" value="InterPro"/>
</dbReference>
<comment type="subcellular location">
    <subcellularLocation>
        <location evidence="3">Chromosome</location>
        <location evidence="3">Centromere</location>
        <location evidence="3">Kinetochore</location>
    </subcellularLocation>
    <subcellularLocation>
        <location evidence="2">Cytoplasm</location>
        <location evidence="2">Cytoskeleton</location>
        <location evidence="2">Spindle</location>
    </subcellularLocation>
    <subcellularLocation>
        <location evidence="1">Nucleus</location>
    </subcellularLocation>
</comment>
<evidence type="ECO:0000256" key="15">
    <source>
        <dbReference type="ARBA" id="ARBA00023328"/>
    </source>
</evidence>